<dbReference type="Gene3D" id="3.90.1150.10">
    <property type="entry name" value="Aspartate Aminotransferase, domain 1"/>
    <property type="match status" value="1"/>
</dbReference>
<keyword evidence="2" id="KW-0032">Aminotransferase</keyword>
<protein>
    <submittedName>
        <fullName evidence="2">Aminotransferase class V-fold PLP-dependent enzyme</fullName>
    </submittedName>
</protein>
<dbReference type="Gene3D" id="3.40.640.10">
    <property type="entry name" value="Type I PLP-dependent aspartate aminotransferase-like (Major domain)"/>
    <property type="match status" value="1"/>
</dbReference>
<accession>A0ABP4YJ24</accession>
<gene>
    <name evidence="2" type="ORF">GCM10009749_24650</name>
</gene>
<dbReference type="Pfam" id="PF00266">
    <property type="entry name" value="Aminotran_5"/>
    <property type="match status" value="1"/>
</dbReference>
<dbReference type="PANTHER" id="PTHR43686:SF1">
    <property type="entry name" value="AMINOTRAN_5 DOMAIN-CONTAINING PROTEIN"/>
    <property type="match status" value="1"/>
</dbReference>
<dbReference type="SUPFAM" id="SSF53383">
    <property type="entry name" value="PLP-dependent transferases"/>
    <property type="match status" value="1"/>
</dbReference>
<dbReference type="Proteomes" id="UP001500002">
    <property type="component" value="Unassembled WGS sequence"/>
</dbReference>
<dbReference type="InterPro" id="IPR000192">
    <property type="entry name" value="Aminotrans_V_dom"/>
</dbReference>
<organism evidence="2 3">
    <name type="scientific">Agromyces neolithicus</name>
    <dbReference type="NCBI Taxonomy" id="269420"/>
    <lineage>
        <taxon>Bacteria</taxon>
        <taxon>Bacillati</taxon>
        <taxon>Actinomycetota</taxon>
        <taxon>Actinomycetes</taxon>
        <taxon>Micrococcales</taxon>
        <taxon>Microbacteriaceae</taxon>
        <taxon>Agromyces</taxon>
    </lineage>
</organism>
<keyword evidence="3" id="KW-1185">Reference proteome</keyword>
<sequence>MDIVDIEVIGRAPLLGRIRESVIGDDQVMPGPYGPRRVTYADYTASGRALSFIEDFIRDEVLPRYANTHTESSGTGLQTTRLREDARAIIRDAVGGDDDTVVIFTGSGSTGAIDKLVGMLGLRVPAQLEDTFHLGEGIPAAQRPVVFIGPFEHHSNELPWRESIADVVVIPQDADGHIDRDVLEAELIGHAERPLKIGSFSAASNVTGIVSDTPGISALLHAHGALSFWDFAAAAPYVDIEMYHGPAEAALASGEYKDAIFLSPHKFIGGPSTPGVLVLRRELARNRVPDVPGGGTVLYVNPTEHRYLDDVAQREEGGTPAIVEAIRTGLVFGLKEAVGVETIRALEHDFVRRAIAAWHDEPAIEVLGNLDAERLSIVSFVVRAPSGRYLHHNFVVALLNDLFGIQSRGGCSCAGPYGHQLLGIDLERSHEFEREIARGCEGIKPGWVRINFNYFISPAVFDYLVEAVRLVAREGWRLLPDYVFEPETGLWKHRRGPSEPPLRLSQLAYDDEGRLSYPHHDDRAPESALRGYLAEAEARFALAAGPADREASVEGALPGLSDDFEHLRWFDLPVECLTR</sequence>
<dbReference type="EMBL" id="BAAANJ010000009">
    <property type="protein sequence ID" value="GAA1814291.1"/>
    <property type="molecule type" value="Genomic_DNA"/>
</dbReference>
<evidence type="ECO:0000313" key="3">
    <source>
        <dbReference type="Proteomes" id="UP001500002"/>
    </source>
</evidence>
<proteinExistence type="predicted"/>
<reference evidence="3" key="1">
    <citation type="journal article" date="2019" name="Int. J. Syst. Evol. Microbiol.">
        <title>The Global Catalogue of Microorganisms (GCM) 10K type strain sequencing project: providing services to taxonomists for standard genome sequencing and annotation.</title>
        <authorList>
            <consortium name="The Broad Institute Genomics Platform"/>
            <consortium name="The Broad Institute Genome Sequencing Center for Infectious Disease"/>
            <person name="Wu L."/>
            <person name="Ma J."/>
        </authorList>
    </citation>
    <scope>NUCLEOTIDE SEQUENCE [LARGE SCALE GENOMIC DNA]</scope>
    <source>
        <strain evidence="3">JCM 14322</strain>
    </source>
</reference>
<comment type="caution">
    <text evidence="2">The sequence shown here is derived from an EMBL/GenBank/DDBJ whole genome shotgun (WGS) entry which is preliminary data.</text>
</comment>
<evidence type="ECO:0000259" key="1">
    <source>
        <dbReference type="Pfam" id="PF00266"/>
    </source>
</evidence>
<name>A0ABP4YJ24_9MICO</name>
<dbReference type="InterPro" id="IPR015422">
    <property type="entry name" value="PyrdxlP-dep_Trfase_small"/>
</dbReference>
<dbReference type="InterPro" id="IPR015424">
    <property type="entry name" value="PyrdxlP-dep_Trfase"/>
</dbReference>
<dbReference type="RefSeq" id="WP_344296571.1">
    <property type="nucleotide sequence ID" value="NZ_BAAANJ010000009.1"/>
</dbReference>
<keyword evidence="2" id="KW-0808">Transferase</keyword>
<feature type="domain" description="Aminotransferase class V" evidence="1">
    <location>
        <begin position="40"/>
        <end position="418"/>
    </location>
</feature>
<dbReference type="PANTHER" id="PTHR43686">
    <property type="entry name" value="SULFURTRANSFERASE-RELATED"/>
    <property type="match status" value="1"/>
</dbReference>
<dbReference type="InterPro" id="IPR015421">
    <property type="entry name" value="PyrdxlP-dep_Trfase_major"/>
</dbReference>
<evidence type="ECO:0000313" key="2">
    <source>
        <dbReference type="EMBL" id="GAA1814291.1"/>
    </source>
</evidence>
<dbReference type="GO" id="GO:0008483">
    <property type="term" value="F:transaminase activity"/>
    <property type="evidence" value="ECO:0007669"/>
    <property type="project" value="UniProtKB-KW"/>
</dbReference>